<protein>
    <submittedName>
        <fullName evidence="2">Uncharacterized protein</fullName>
    </submittedName>
</protein>
<feature type="non-terminal residue" evidence="2">
    <location>
        <position position="70"/>
    </location>
</feature>
<keyword evidence="1" id="KW-0812">Transmembrane</keyword>
<keyword evidence="1" id="KW-1133">Transmembrane helix</keyword>
<sequence>MNKKILIGILVVGIVIVVGVWFSYKSSSFMSELPLSTKLDFSSIDCCDTENLERGLCVKEKKMTREQGRE</sequence>
<accession>X1NJ60</accession>
<keyword evidence="1" id="KW-0472">Membrane</keyword>
<feature type="transmembrane region" description="Helical" evidence="1">
    <location>
        <begin position="6"/>
        <end position="24"/>
    </location>
</feature>
<proteinExistence type="predicted"/>
<dbReference type="AlphaFoldDB" id="X1NJ60"/>
<organism evidence="2">
    <name type="scientific">marine sediment metagenome</name>
    <dbReference type="NCBI Taxonomy" id="412755"/>
    <lineage>
        <taxon>unclassified sequences</taxon>
        <taxon>metagenomes</taxon>
        <taxon>ecological metagenomes</taxon>
    </lineage>
</organism>
<reference evidence="2" key="1">
    <citation type="journal article" date="2014" name="Front. Microbiol.">
        <title>High frequency of phylogenetically diverse reductive dehalogenase-homologous genes in deep subseafloor sedimentary metagenomes.</title>
        <authorList>
            <person name="Kawai M."/>
            <person name="Futagami T."/>
            <person name="Toyoda A."/>
            <person name="Takaki Y."/>
            <person name="Nishi S."/>
            <person name="Hori S."/>
            <person name="Arai W."/>
            <person name="Tsubouchi T."/>
            <person name="Morono Y."/>
            <person name="Uchiyama I."/>
            <person name="Ito T."/>
            <person name="Fujiyama A."/>
            <person name="Inagaki F."/>
            <person name="Takami H."/>
        </authorList>
    </citation>
    <scope>NUCLEOTIDE SEQUENCE</scope>
    <source>
        <strain evidence="2">Expedition CK06-06</strain>
    </source>
</reference>
<evidence type="ECO:0000313" key="2">
    <source>
        <dbReference type="EMBL" id="GAI43613.1"/>
    </source>
</evidence>
<gene>
    <name evidence="2" type="ORF">S06H3_44935</name>
</gene>
<dbReference type="EMBL" id="BARV01027999">
    <property type="protein sequence ID" value="GAI43613.1"/>
    <property type="molecule type" value="Genomic_DNA"/>
</dbReference>
<evidence type="ECO:0000256" key="1">
    <source>
        <dbReference type="SAM" id="Phobius"/>
    </source>
</evidence>
<name>X1NJ60_9ZZZZ</name>
<comment type="caution">
    <text evidence="2">The sequence shown here is derived from an EMBL/GenBank/DDBJ whole genome shotgun (WGS) entry which is preliminary data.</text>
</comment>